<dbReference type="RefSeq" id="WP_067507971.1">
    <property type="nucleotide sequence ID" value="NZ_QNRE01000025.1"/>
</dbReference>
<dbReference type="OrthoDB" id="4554443at2"/>
<keyword evidence="2" id="KW-1185">Reference proteome</keyword>
<proteinExistence type="predicted"/>
<gene>
    <name evidence="1" type="ORF">DFR74_12524</name>
</gene>
<dbReference type="Proteomes" id="UP000252586">
    <property type="component" value="Unassembled WGS sequence"/>
</dbReference>
<reference evidence="1 2" key="1">
    <citation type="submission" date="2018-06" db="EMBL/GenBank/DDBJ databases">
        <title>Genomic Encyclopedia of Type Strains, Phase IV (KMG-IV): sequencing the most valuable type-strain genomes for metagenomic binning, comparative biology and taxonomic classification.</title>
        <authorList>
            <person name="Goeker M."/>
        </authorList>
    </citation>
    <scope>NUCLEOTIDE SEQUENCE [LARGE SCALE GENOMIC DNA]</scope>
    <source>
        <strain evidence="1 2">DSM 44599</strain>
    </source>
</reference>
<evidence type="ECO:0008006" key="3">
    <source>
        <dbReference type="Google" id="ProtNLM"/>
    </source>
</evidence>
<dbReference type="STRING" id="1210090.GCA_001613185_02436"/>
<comment type="caution">
    <text evidence="1">The sequence shown here is derived from an EMBL/GenBank/DDBJ whole genome shotgun (WGS) entry which is preliminary data.</text>
</comment>
<organism evidence="1 2">
    <name type="scientific">Nocardia puris</name>
    <dbReference type="NCBI Taxonomy" id="208602"/>
    <lineage>
        <taxon>Bacteria</taxon>
        <taxon>Bacillati</taxon>
        <taxon>Actinomycetota</taxon>
        <taxon>Actinomycetes</taxon>
        <taxon>Mycobacteriales</taxon>
        <taxon>Nocardiaceae</taxon>
        <taxon>Nocardia</taxon>
    </lineage>
</organism>
<sequence length="133" mass="14069">MAEVVAPPDTEAAYVAYLLSAFSGRGETATVATKMPRARPARMVRVQQVDVDRTTRGHFAARLLVECWAPDEVAAATLARLAYALTGALEGEEIGGVFVADVVTVGGPANHPEPDVGPRYQFTVDLLVSGDTI</sequence>
<protein>
    <recommendedName>
        <fullName evidence="3">Tail terminator</fullName>
    </recommendedName>
</protein>
<evidence type="ECO:0000313" key="2">
    <source>
        <dbReference type="Proteomes" id="UP000252586"/>
    </source>
</evidence>
<name>A0A366CXX8_9NOCA</name>
<dbReference type="AlphaFoldDB" id="A0A366CXX8"/>
<accession>A0A366CXX8</accession>
<evidence type="ECO:0000313" key="1">
    <source>
        <dbReference type="EMBL" id="RBO82069.1"/>
    </source>
</evidence>
<dbReference type="EMBL" id="QNRE01000025">
    <property type="protein sequence ID" value="RBO82069.1"/>
    <property type="molecule type" value="Genomic_DNA"/>
</dbReference>